<gene>
    <name evidence="2" type="ORF">CMC5_033380</name>
</gene>
<dbReference type="EMBL" id="CP012159">
    <property type="protein sequence ID" value="AKT39191.1"/>
    <property type="molecule type" value="Genomic_DNA"/>
</dbReference>
<dbReference type="Proteomes" id="UP000067626">
    <property type="component" value="Chromosome"/>
</dbReference>
<feature type="domain" description="DUF1835" evidence="1">
    <location>
        <begin position="16"/>
        <end position="107"/>
    </location>
</feature>
<dbReference type="KEGG" id="ccro:CMC5_033380"/>
<evidence type="ECO:0000259" key="1">
    <source>
        <dbReference type="Pfam" id="PF08874"/>
    </source>
</evidence>
<dbReference type="Pfam" id="PF08874">
    <property type="entry name" value="DUF1835"/>
    <property type="match status" value="1"/>
</dbReference>
<reference evidence="2 3" key="1">
    <citation type="submission" date="2015-07" db="EMBL/GenBank/DDBJ databases">
        <title>Genome analysis of myxobacterium Chondromyces crocatus Cm c5 reveals a high potential for natural compound synthesis and the genetic basis for the loss of fruiting body formation.</title>
        <authorList>
            <person name="Zaburannyi N."/>
            <person name="Bunk B."/>
            <person name="Maier J."/>
            <person name="Overmann J."/>
            <person name="Mueller R."/>
        </authorList>
    </citation>
    <scope>NUCLEOTIDE SEQUENCE [LARGE SCALE GENOMIC DNA]</scope>
    <source>
        <strain evidence="2 3">Cm c5</strain>
    </source>
</reference>
<protein>
    <recommendedName>
        <fullName evidence="1">DUF1835 domain-containing protein</fullName>
    </recommendedName>
</protein>
<dbReference type="InterPro" id="IPR014973">
    <property type="entry name" value="DUF1835"/>
</dbReference>
<dbReference type="AlphaFoldDB" id="A0A0K1EE99"/>
<proteinExistence type="predicted"/>
<dbReference type="OrthoDB" id="5498253at2"/>
<dbReference type="RefSeq" id="WP_082363456.1">
    <property type="nucleotide sequence ID" value="NZ_CP012159.1"/>
</dbReference>
<organism evidence="2 3">
    <name type="scientific">Chondromyces crocatus</name>
    <dbReference type="NCBI Taxonomy" id="52"/>
    <lineage>
        <taxon>Bacteria</taxon>
        <taxon>Pseudomonadati</taxon>
        <taxon>Myxococcota</taxon>
        <taxon>Polyangia</taxon>
        <taxon>Polyangiales</taxon>
        <taxon>Polyangiaceae</taxon>
        <taxon>Chondromyces</taxon>
    </lineage>
</organism>
<name>A0A0K1EE99_CHOCO</name>
<sequence length="329" mass="37401">MSLHIATSDLSRQLSRLIGQTDRVLSFSDNLLIGPCPRSLEDFVRARVDYWRGVPASGRTWRARYMRLLDAVQSHSEIIIWSTGSLHHEVLCWMICSLANDLDDKCVRLMVCVRDGGATEDVFQCGECPLGPGKVRAMLADGGQLLSRTQRRVAARNWRRFTAPDPARFNRACRSSGPRLQRIGQYHVQFFPRKVNERLRLSCFDESLFAAIGSEWKRPAEIVMAASNEGRVLRRFLYCTGDAFIARRMYEWHNHTSHKPAIEIQIDSPQDLFHGVRYRMSRYGRSLLKQGLHEVSRGPVCFIGGGAAYDSKRGSVAVMEDGAWRLVDL</sequence>
<evidence type="ECO:0000313" key="3">
    <source>
        <dbReference type="Proteomes" id="UP000067626"/>
    </source>
</evidence>
<accession>A0A0K1EE99</accession>
<keyword evidence="3" id="KW-1185">Reference proteome</keyword>
<evidence type="ECO:0000313" key="2">
    <source>
        <dbReference type="EMBL" id="AKT39191.1"/>
    </source>
</evidence>